<evidence type="ECO:0000313" key="2">
    <source>
        <dbReference type="Proteomes" id="UP000485058"/>
    </source>
</evidence>
<reference evidence="1 2" key="1">
    <citation type="submission" date="2020-02" db="EMBL/GenBank/DDBJ databases">
        <title>Draft genome sequence of Haematococcus lacustris strain NIES-144.</title>
        <authorList>
            <person name="Morimoto D."/>
            <person name="Nakagawa S."/>
            <person name="Yoshida T."/>
            <person name="Sawayama S."/>
        </authorList>
    </citation>
    <scope>NUCLEOTIDE SEQUENCE [LARGE SCALE GENOMIC DNA]</scope>
    <source>
        <strain evidence="1 2">NIES-144</strain>
    </source>
</reference>
<keyword evidence="2" id="KW-1185">Reference proteome</keyword>
<feature type="non-terminal residue" evidence="1">
    <location>
        <position position="34"/>
    </location>
</feature>
<dbReference type="Proteomes" id="UP000485058">
    <property type="component" value="Unassembled WGS sequence"/>
</dbReference>
<dbReference type="EMBL" id="BLLF01006166">
    <property type="protein sequence ID" value="GFH32025.1"/>
    <property type="molecule type" value="Genomic_DNA"/>
</dbReference>
<sequence length="34" mass="3625">MWAVRNQSWTAAVRNVHGVSLNNAAPSDATGPDM</sequence>
<feature type="non-terminal residue" evidence="1">
    <location>
        <position position="1"/>
    </location>
</feature>
<proteinExistence type="predicted"/>
<gene>
    <name evidence="1" type="ORF">HaLaN_31172</name>
</gene>
<evidence type="ECO:0000313" key="1">
    <source>
        <dbReference type="EMBL" id="GFH32025.1"/>
    </source>
</evidence>
<protein>
    <submittedName>
        <fullName evidence="1">Uncharacterized protein</fullName>
    </submittedName>
</protein>
<comment type="caution">
    <text evidence="1">The sequence shown here is derived from an EMBL/GenBank/DDBJ whole genome shotgun (WGS) entry which is preliminary data.</text>
</comment>
<dbReference type="AlphaFoldDB" id="A0A6A0AHE0"/>
<accession>A0A6A0AHE0</accession>
<organism evidence="1 2">
    <name type="scientific">Haematococcus lacustris</name>
    <name type="common">Green alga</name>
    <name type="synonym">Haematococcus pluvialis</name>
    <dbReference type="NCBI Taxonomy" id="44745"/>
    <lineage>
        <taxon>Eukaryota</taxon>
        <taxon>Viridiplantae</taxon>
        <taxon>Chlorophyta</taxon>
        <taxon>core chlorophytes</taxon>
        <taxon>Chlorophyceae</taxon>
        <taxon>CS clade</taxon>
        <taxon>Chlamydomonadales</taxon>
        <taxon>Haematococcaceae</taxon>
        <taxon>Haematococcus</taxon>
    </lineage>
</organism>
<name>A0A6A0AHE0_HAELA</name>